<keyword evidence="2 8" id="KW-0328">Glycosyltransferase</keyword>
<dbReference type="OrthoDB" id="416834at2759"/>
<feature type="transmembrane region" description="Helical" evidence="8">
    <location>
        <begin position="114"/>
        <end position="132"/>
    </location>
</feature>
<keyword evidence="7 8" id="KW-0472">Membrane</keyword>
<keyword evidence="6 8" id="KW-1133">Transmembrane helix</keyword>
<feature type="transmembrane region" description="Helical" evidence="8">
    <location>
        <begin position="338"/>
        <end position="356"/>
    </location>
</feature>
<feature type="transmembrane region" description="Helical" evidence="8">
    <location>
        <begin position="205"/>
        <end position="232"/>
    </location>
</feature>
<dbReference type="PANTHER" id="PTHR22760">
    <property type="entry name" value="GLYCOSYLTRANSFERASE"/>
    <property type="match status" value="1"/>
</dbReference>
<reference evidence="9" key="2">
    <citation type="submission" date="2022-06" db="UniProtKB">
        <authorList>
            <consortium name="EnsemblMetazoa"/>
        </authorList>
    </citation>
    <scope>IDENTIFICATION</scope>
</reference>
<dbReference type="EC" id="2.4.1.-" evidence="8"/>
<dbReference type="RefSeq" id="XP_008181831.1">
    <property type="nucleotide sequence ID" value="XM_008183609.2"/>
</dbReference>
<keyword evidence="10" id="KW-1185">Reference proteome</keyword>
<dbReference type="Pfam" id="PF03901">
    <property type="entry name" value="Glyco_transf_22"/>
    <property type="match status" value="1"/>
</dbReference>
<evidence type="ECO:0000256" key="7">
    <source>
        <dbReference type="ARBA" id="ARBA00023136"/>
    </source>
</evidence>
<organism evidence="9 10">
    <name type="scientific">Acyrthosiphon pisum</name>
    <name type="common">Pea aphid</name>
    <dbReference type="NCBI Taxonomy" id="7029"/>
    <lineage>
        <taxon>Eukaryota</taxon>
        <taxon>Metazoa</taxon>
        <taxon>Ecdysozoa</taxon>
        <taxon>Arthropoda</taxon>
        <taxon>Hexapoda</taxon>
        <taxon>Insecta</taxon>
        <taxon>Pterygota</taxon>
        <taxon>Neoptera</taxon>
        <taxon>Paraneoptera</taxon>
        <taxon>Hemiptera</taxon>
        <taxon>Sternorrhyncha</taxon>
        <taxon>Aphidomorpha</taxon>
        <taxon>Aphidoidea</taxon>
        <taxon>Aphididae</taxon>
        <taxon>Macrosiphini</taxon>
        <taxon>Acyrthosiphon</taxon>
    </lineage>
</organism>
<dbReference type="Proteomes" id="UP000007819">
    <property type="component" value="Chromosome A1"/>
</dbReference>
<evidence type="ECO:0000256" key="6">
    <source>
        <dbReference type="ARBA" id="ARBA00022989"/>
    </source>
</evidence>
<comment type="subcellular location">
    <subcellularLocation>
        <location evidence="1 8">Endoplasmic reticulum membrane</location>
        <topology evidence="1 8">Multi-pass membrane protein</topology>
    </subcellularLocation>
</comment>
<feature type="transmembrane region" description="Helical" evidence="8">
    <location>
        <begin position="7"/>
        <end position="28"/>
    </location>
</feature>
<evidence type="ECO:0000256" key="3">
    <source>
        <dbReference type="ARBA" id="ARBA00022679"/>
    </source>
</evidence>
<dbReference type="GO" id="GO:0005789">
    <property type="term" value="C:endoplasmic reticulum membrane"/>
    <property type="evidence" value="ECO:0007669"/>
    <property type="project" value="UniProtKB-SubCell"/>
</dbReference>
<dbReference type="AlphaFoldDB" id="A0A8R2F763"/>
<name>A0A8R2F763_ACYPI</name>
<evidence type="ECO:0000313" key="9">
    <source>
        <dbReference type="EnsemblMetazoa" id="XP_008181831.1"/>
    </source>
</evidence>
<feature type="transmembrane region" description="Helical" evidence="8">
    <location>
        <begin position="312"/>
        <end position="331"/>
    </location>
</feature>
<proteinExistence type="inferred from homology"/>
<feature type="transmembrane region" description="Helical" evidence="8">
    <location>
        <begin position="54"/>
        <end position="74"/>
    </location>
</feature>
<evidence type="ECO:0000256" key="8">
    <source>
        <dbReference type="RuleBase" id="RU363075"/>
    </source>
</evidence>
<sequence length="503" mass="59466">MKYPTSLTVCASLLTIRLFHLYIIRSWYVPDEYWQSLEIAHYITFGFGYRTWEWIVGVRSYLSISWIVIVYKILKFFSLDTLQFLIWSPRFLQTLFSTFSDYCFVSWIQKHSKCLNVFWPVVCYMSSPFLAYCSTRTLVNTLETNMTTIALYYYPWSLRNKDVKFLWIVALVCVMRPTAIIVWLPLIAFDFFAHKRYTLNNLARYICIGLTSLMLSITLDTYFHGSFVVTQWNFLYYNIIKKVNAHYSVEHWYWYFVSGLPPVLGPIFFIFIYCFIKKIKHINLNDIDSKLIITVFWSLSVLSMIAHKEQRFLLPLFPMIFFITSQQISIVCNKFIKLGTFTVILNIIVLIYLGRYHQIGSTRVMPYLAKIPQNSTLLFLMPCHSTPLYSHLHLNISARILTCEPNLNGISNYTDEADIFFENPNKWLDESYSAQSNNNLPTHIVMFEVLSNTLHAFLTKGKYKNVLSMFHTDFPSTRIGRYINVFSCIEYPDQYNYFEGRFR</sequence>
<dbReference type="RefSeq" id="XP_016658964.1">
    <property type="nucleotide sequence ID" value="XM_016803475.1"/>
</dbReference>
<feature type="transmembrane region" description="Helical" evidence="8">
    <location>
        <begin position="165"/>
        <end position="193"/>
    </location>
</feature>
<dbReference type="GO" id="GO:0006506">
    <property type="term" value="P:GPI anchor biosynthetic process"/>
    <property type="evidence" value="ECO:0007669"/>
    <property type="project" value="TreeGrafter"/>
</dbReference>
<dbReference type="GO" id="GO:0000026">
    <property type="term" value="F:alpha-1,2-mannosyltransferase activity"/>
    <property type="evidence" value="ECO:0007669"/>
    <property type="project" value="TreeGrafter"/>
</dbReference>
<comment type="similarity">
    <text evidence="8">Belongs to the glycosyltransferase 22 family.</text>
</comment>
<dbReference type="InterPro" id="IPR005599">
    <property type="entry name" value="GPI_mannosylTrfase"/>
</dbReference>
<dbReference type="KEGG" id="api:100159894"/>
<evidence type="ECO:0000256" key="1">
    <source>
        <dbReference type="ARBA" id="ARBA00004477"/>
    </source>
</evidence>
<evidence type="ECO:0000256" key="4">
    <source>
        <dbReference type="ARBA" id="ARBA00022692"/>
    </source>
</evidence>
<accession>A0A8R2F763</accession>
<feature type="transmembrane region" description="Helical" evidence="8">
    <location>
        <begin position="252"/>
        <end position="275"/>
    </location>
</feature>
<keyword evidence="5 8" id="KW-0256">Endoplasmic reticulum</keyword>
<dbReference type="EnsemblMetazoa" id="XM_016803475.2">
    <property type="protein sequence ID" value="XP_016658964.1"/>
    <property type="gene ID" value="LOC100159894"/>
</dbReference>
<evidence type="ECO:0000313" key="10">
    <source>
        <dbReference type="Proteomes" id="UP000007819"/>
    </source>
</evidence>
<reference evidence="10" key="1">
    <citation type="submission" date="2010-06" db="EMBL/GenBank/DDBJ databases">
        <authorList>
            <person name="Jiang H."/>
            <person name="Abraham K."/>
            <person name="Ali S."/>
            <person name="Alsbrooks S.L."/>
            <person name="Anim B.N."/>
            <person name="Anosike U.S."/>
            <person name="Attaway T."/>
            <person name="Bandaranaike D.P."/>
            <person name="Battles P.K."/>
            <person name="Bell S.N."/>
            <person name="Bell A.V."/>
            <person name="Beltran B."/>
            <person name="Bickham C."/>
            <person name="Bustamante Y."/>
            <person name="Caleb T."/>
            <person name="Canada A."/>
            <person name="Cardenas V."/>
            <person name="Carter K."/>
            <person name="Chacko J."/>
            <person name="Chandrabose M.N."/>
            <person name="Chavez D."/>
            <person name="Chavez A."/>
            <person name="Chen L."/>
            <person name="Chu H.-S."/>
            <person name="Claassen K.J."/>
            <person name="Cockrell R."/>
            <person name="Collins M."/>
            <person name="Cooper J.A."/>
            <person name="Cree A."/>
            <person name="Curry S.M."/>
            <person name="Da Y."/>
            <person name="Dao M.D."/>
            <person name="Das B."/>
            <person name="Davila M.-L."/>
            <person name="Davy-Carroll L."/>
            <person name="Denson S."/>
            <person name="Dinh H."/>
            <person name="Ebong V.E."/>
            <person name="Edwards J.R."/>
            <person name="Egan A."/>
            <person name="El-Daye J."/>
            <person name="Escobedo L."/>
            <person name="Fernandez S."/>
            <person name="Fernando P.R."/>
            <person name="Flagg N."/>
            <person name="Forbes L.D."/>
            <person name="Fowler R.G."/>
            <person name="Fu Q."/>
            <person name="Gabisi R.A."/>
            <person name="Ganer J."/>
            <person name="Garbino Pronczuk A."/>
            <person name="Garcia R.M."/>
            <person name="Garner T."/>
            <person name="Garrett T.E."/>
            <person name="Gonzalez D.A."/>
            <person name="Hamid H."/>
            <person name="Hawkins E.S."/>
            <person name="Hirani K."/>
            <person name="Hogues M.E."/>
            <person name="Hollins B."/>
            <person name="Hsiao C.-H."/>
            <person name="Jabil R."/>
            <person name="James M.L."/>
            <person name="Jhangiani S.N."/>
            <person name="Johnson B."/>
            <person name="Johnson Q."/>
            <person name="Joshi V."/>
            <person name="Kalu J.B."/>
            <person name="Kam C."/>
            <person name="Kashfia A."/>
            <person name="Keebler J."/>
            <person name="Kisamo H."/>
            <person name="Kovar C.L."/>
            <person name="Lago L.A."/>
            <person name="Lai C.-Y."/>
            <person name="Laidlaw J."/>
            <person name="Lara F."/>
            <person name="Le T.-K."/>
            <person name="Lee S.L."/>
            <person name="Legall F.H."/>
            <person name="Lemon S.J."/>
            <person name="Lewis L.R."/>
            <person name="Li B."/>
            <person name="Liu Y."/>
            <person name="Liu Y.-S."/>
            <person name="Lopez J."/>
            <person name="Lozado R.J."/>
            <person name="Lu J."/>
            <person name="Madu R.C."/>
            <person name="Maheshwari M."/>
            <person name="Maheshwari R."/>
            <person name="Malloy K."/>
            <person name="Martinez E."/>
            <person name="Mathew T."/>
            <person name="Mercado I.C."/>
            <person name="Mercado C."/>
            <person name="Meyer B."/>
            <person name="Montgomery K."/>
            <person name="Morgan M.B."/>
            <person name="Munidasa M."/>
            <person name="Nazareth L.V."/>
            <person name="Nelson J."/>
            <person name="Ng B.M."/>
            <person name="Nguyen N.B."/>
            <person name="Nguyen P.Q."/>
            <person name="Nguyen T."/>
            <person name="Obregon M."/>
            <person name="Okwuonu G.O."/>
            <person name="Onwere C.G."/>
            <person name="Orozco G."/>
            <person name="Parra A."/>
            <person name="Patel S."/>
            <person name="Patil S."/>
            <person name="Perez A."/>
            <person name="Perez Y."/>
            <person name="Pham C."/>
            <person name="Primus E.L."/>
            <person name="Pu L.-L."/>
            <person name="Puazo M."/>
            <person name="Qin X."/>
            <person name="Quiroz J.B."/>
            <person name="Reese J."/>
            <person name="Richards S."/>
            <person name="Rives C.M."/>
            <person name="Robberts R."/>
            <person name="Ruiz S.J."/>
            <person name="Ruiz M.J."/>
            <person name="Santibanez J."/>
            <person name="Schneider B.W."/>
            <person name="Sisson I."/>
            <person name="Smith M."/>
            <person name="Sodergren E."/>
            <person name="Song X.-Z."/>
            <person name="Song B.B."/>
            <person name="Summersgill H."/>
            <person name="Thelus R."/>
            <person name="Thornton R.D."/>
            <person name="Trejos Z.Y."/>
            <person name="Usmani K."/>
            <person name="Vattathil S."/>
            <person name="Villasana D."/>
            <person name="Walker D.L."/>
            <person name="Wang S."/>
            <person name="Wang K."/>
            <person name="White C.S."/>
            <person name="Williams A.C."/>
            <person name="Williamson J."/>
            <person name="Wilson K."/>
            <person name="Woghiren I.O."/>
            <person name="Woodworth J.R."/>
            <person name="Worley K.C."/>
            <person name="Wright R.A."/>
            <person name="Wu W."/>
            <person name="Young L."/>
            <person name="Zhang L."/>
            <person name="Zhang J."/>
            <person name="Zhu Y."/>
            <person name="Muzny D.M."/>
            <person name="Weinstock G."/>
            <person name="Gibbs R.A."/>
        </authorList>
    </citation>
    <scope>NUCLEOTIDE SEQUENCE [LARGE SCALE GENOMIC DNA]</scope>
    <source>
        <strain evidence="10">LSR1</strain>
    </source>
</reference>
<dbReference type="PANTHER" id="PTHR22760:SF4">
    <property type="entry name" value="GPI MANNOSYLTRANSFERASE 3"/>
    <property type="match status" value="1"/>
</dbReference>
<evidence type="ECO:0000256" key="2">
    <source>
        <dbReference type="ARBA" id="ARBA00022676"/>
    </source>
</evidence>
<keyword evidence="4 8" id="KW-0812">Transmembrane</keyword>
<dbReference type="EnsemblMetazoa" id="XM_008183609.3">
    <property type="protein sequence ID" value="XP_008181831.1"/>
    <property type="gene ID" value="LOC100159894"/>
</dbReference>
<dbReference type="GeneID" id="100159894"/>
<evidence type="ECO:0000256" key="5">
    <source>
        <dbReference type="ARBA" id="ARBA00022824"/>
    </source>
</evidence>
<protein>
    <recommendedName>
        <fullName evidence="8">Mannosyltransferase</fullName>
        <ecNumber evidence="8">2.4.1.-</ecNumber>
    </recommendedName>
</protein>
<keyword evidence="3" id="KW-0808">Transferase</keyword>